<organism evidence="3 4">
    <name type="scientific">Euplotes crassus</name>
    <dbReference type="NCBI Taxonomy" id="5936"/>
    <lineage>
        <taxon>Eukaryota</taxon>
        <taxon>Sar</taxon>
        <taxon>Alveolata</taxon>
        <taxon>Ciliophora</taxon>
        <taxon>Intramacronucleata</taxon>
        <taxon>Spirotrichea</taxon>
        <taxon>Hypotrichia</taxon>
        <taxon>Euplotida</taxon>
        <taxon>Euplotidae</taxon>
        <taxon>Moneuplotes</taxon>
    </lineage>
</organism>
<feature type="compositionally biased region" description="Low complexity" evidence="2">
    <location>
        <begin position="193"/>
        <end position="202"/>
    </location>
</feature>
<dbReference type="AlphaFoldDB" id="A0AAD1U9H0"/>
<dbReference type="EMBL" id="CAMPGE010005964">
    <property type="protein sequence ID" value="CAI2364812.1"/>
    <property type="molecule type" value="Genomic_DNA"/>
</dbReference>
<feature type="compositionally biased region" description="Polar residues" evidence="2">
    <location>
        <begin position="365"/>
        <end position="376"/>
    </location>
</feature>
<name>A0AAD1U9H0_EUPCR</name>
<sequence>MTSTSSPISLSPEILDLKSKEELKTIILEEREYYSYLIEDLKESISILLSEYLQDKKRQNQFNKYFEKLSALKRENYSYKKDIILQKRKFFLLAEAVEKTMKNVEGCNQDLRMSDKGEIYLAKVQMERTIKDLSEEIEKLSETNFRLIHDLSRREFFEKYHETLQELNQCRIEQEALIDFCFNHKNKQKSYQQKQEYSSFQETRQRSKTSAYQTPLAHVDLSSDNYYQRSETKDSGSKITSTDVSTALQNEAKSSKIQKRNDKLSKRLKNCRSEEQLAKCENQLKTRAKSLYKRIDPNSNGTIDSPQNLESMAPSQKLKPKGATSGSKPRVSRPSERTKNTRSSAGLKVPKTMMQRKRKGILPKNNHTLQNSYRPY</sequence>
<evidence type="ECO:0000256" key="1">
    <source>
        <dbReference type="SAM" id="Coils"/>
    </source>
</evidence>
<evidence type="ECO:0000313" key="3">
    <source>
        <dbReference type="EMBL" id="CAI2364812.1"/>
    </source>
</evidence>
<reference evidence="3" key="1">
    <citation type="submission" date="2023-07" db="EMBL/GenBank/DDBJ databases">
        <authorList>
            <consortium name="AG Swart"/>
            <person name="Singh M."/>
            <person name="Singh A."/>
            <person name="Seah K."/>
            <person name="Emmerich C."/>
        </authorList>
    </citation>
    <scope>NUCLEOTIDE SEQUENCE</scope>
    <source>
        <strain evidence="3">DP1</strain>
    </source>
</reference>
<accession>A0AAD1U9H0</accession>
<dbReference type="Proteomes" id="UP001295684">
    <property type="component" value="Unassembled WGS sequence"/>
</dbReference>
<feature type="compositionally biased region" description="Polar residues" evidence="2">
    <location>
        <begin position="237"/>
        <end position="252"/>
    </location>
</feature>
<comment type="caution">
    <text evidence="3">The sequence shown here is derived from an EMBL/GenBank/DDBJ whole genome shotgun (WGS) entry which is preliminary data.</text>
</comment>
<keyword evidence="1" id="KW-0175">Coiled coil</keyword>
<proteinExistence type="predicted"/>
<evidence type="ECO:0000313" key="4">
    <source>
        <dbReference type="Proteomes" id="UP001295684"/>
    </source>
</evidence>
<feature type="coiled-coil region" evidence="1">
    <location>
        <begin position="123"/>
        <end position="150"/>
    </location>
</feature>
<feature type="compositionally biased region" description="Polar residues" evidence="2">
    <location>
        <begin position="297"/>
        <end position="314"/>
    </location>
</feature>
<protein>
    <submittedName>
        <fullName evidence="3">Uncharacterized protein</fullName>
    </submittedName>
</protein>
<keyword evidence="4" id="KW-1185">Reference proteome</keyword>
<feature type="region of interest" description="Disordered" evidence="2">
    <location>
        <begin position="291"/>
        <end position="376"/>
    </location>
</feature>
<feature type="region of interest" description="Disordered" evidence="2">
    <location>
        <begin position="193"/>
        <end position="265"/>
    </location>
</feature>
<gene>
    <name evidence="3" type="ORF">ECRASSUSDP1_LOCUS6160</name>
</gene>
<evidence type="ECO:0000256" key="2">
    <source>
        <dbReference type="SAM" id="MobiDB-lite"/>
    </source>
</evidence>